<feature type="transmembrane region" description="Helical" evidence="8">
    <location>
        <begin position="1012"/>
        <end position="1033"/>
    </location>
</feature>
<dbReference type="OrthoDB" id="10254310at2759"/>
<dbReference type="EMBL" id="JADFTS010000007">
    <property type="protein sequence ID" value="KAF9597130.1"/>
    <property type="molecule type" value="Genomic_DNA"/>
</dbReference>
<dbReference type="InterPro" id="IPR029390">
    <property type="entry name" value="AP3B_C"/>
</dbReference>
<evidence type="ECO:0000256" key="2">
    <source>
        <dbReference type="ARBA" id="ARBA00006613"/>
    </source>
</evidence>
<comment type="caution">
    <text evidence="10">The sequence shown here is derived from an EMBL/GenBank/DDBJ whole genome shotgun (WGS) entry which is preliminary data.</text>
</comment>
<evidence type="ECO:0000256" key="4">
    <source>
        <dbReference type="ARBA" id="ARBA00022927"/>
    </source>
</evidence>
<dbReference type="SUPFAM" id="SSF48371">
    <property type="entry name" value="ARM repeat"/>
    <property type="match status" value="1"/>
</dbReference>
<name>A0A835LJH3_9MAGN</name>
<feature type="compositionally biased region" description="Polar residues" evidence="7">
    <location>
        <begin position="723"/>
        <end position="735"/>
    </location>
</feature>
<evidence type="ECO:0000256" key="1">
    <source>
        <dbReference type="ARBA" id="ARBA00004308"/>
    </source>
</evidence>
<evidence type="ECO:0000259" key="9">
    <source>
        <dbReference type="SMART" id="SM01355"/>
    </source>
</evidence>
<evidence type="ECO:0000313" key="10">
    <source>
        <dbReference type="EMBL" id="KAF9597130.1"/>
    </source>
</evidence>
<dbReference type="PIRSF" id="PIRSF037096">
    <property type="entry name" value="AP3_complex_beta"/>
    <property type="match status" value="1"/>
</dbReference>
<feature type="domain" description="AP-3 complex subunit beta C-terminal" evidence="9">
    <location>
        <begin position="799"/>
        <end position="952"/>
    </location>
</feature>
<dbReference type="Pfam" id="PF14796">
    <property type="entry name" value="AP3B1_C"/>
    <property type="match status" value="1"/>
</dbReference>
<sequence>MFPQFGATADSLTKASSAMFRIGTDAHLYDDPEDVNIAPLLDSRYDSEKCEALKRLLALIAQGFDVSNFFPQVVKNVATQSLEVKKLVYLYLLHYAQKRPNEALLSINYFQKDISDSNPLVRAWALRAMAGIRLHVISPLVLVAVSKCARDPSVYVRKCAANALPKLYDLHQEENVSALEEIVGVLLSDNSPGVVGAAAAAFNIVCPNNLLLIGRNFQRLCETLPDVEEWGQIVLIGILLRYVVAVHGLVRESIMFSSQRSESEMDGEDDHIESNIDSGKESNLSTCLSAFYIEGPDECLSRSTDALGLDSVSFTSSKTNDNVRLLLRCTSPLLWSQNSSVVLAAAGVHWIMAPREDIKRIVKPLLFLLRSFRASEYVVLCNIQVFSKTMPSLFAPHFEDFFICSSDPYQIKALKLDILSTISTDSSIPFLFHEFQDYIKDPDRRFVADTLAAIGLCAQRLPTVSKTCLEGLLAVTRQEYMTCDLFLLDGEEGVLAQAIMSIKAIVKQDPSTHEQVIIQLIRSLDTIKVPAARAMIVWMVGEYNSVGQIIPRMLATVLKYLAGCFTSEALETKHQILSTTVKVVLFAPKEDSSTFRTVLSYIVQLSRCDLNYDVRDRARLIETLLSSHITIRGVEDGAQCLPKYLELQDMLAENIFAGKTEIAVSRPNNFQFYLPGSLSQIVLHAAPGYGPLPRPGSLLQDDLVERMDNVRGIKTCWVKATNSDSSKTSEDTLSGSLDEETGSSYSSRESMTTLGNSDTDEETDPLIQLADIGIACSKPNGSTVENNSMLSDDFEGFMSKRALESWLDGKPGASEVSSSKETPTLPRLARITLKDIGARIHRKTYTLLDPTHGNGLKVDYSFSSEISSISQSLICVELSFENCSTESLATITLIDEESHQTSESTNDASNTCESSSTSYIVPTVVPMEEVTGLGPGQTTKRTMEVHFHHHLLPLKLAVCCDGKKLPVKLRPDIGYFVKPLPMDVETFKTKESRLPGMFEYSRRQCLARSTGGGGGGGGGAAATAVVIVVLVYMEKKKKTIYSSRSYDSAVIDYELG</sequence>
<feature type="region of interest" description="Disordered" evidence="7">
    <location>
        <begin position="260"/>
        <end position="279"/>
    </location>
</feature>
<gene>
    <name evidence="10" type="ORF">IFM89_015959</name>
</gene>
<evidence type="ECO:0000256" key="6">
    <source>
        <dbReference type="PIRNR" id="PIRNR037096"/>
    </source>
</evidence>
<dbReference type="PANTHER" id="PTHR11134">
    <property type="entry name" value="ADAPTOR COMPLEX SUBUNIT BETA FAMILY MEMBER"/>
    <property type="match status" value="1"/>
</dbReference>
<dbReference type="Pfam" id="PF01602">
    <property type="entry name" value="Adaptin_N"/>
    <property type="match status" value="1"/>
</dbReference>
<evidence type="ECO:0000256" key="5">
    <source>
        <dbReference type="ARBA" id="ARBA00023136"/>
    </source>
</evidence>
<feature type="region of interest" description="Disordered" evidence="7">
    <location>
        <begin position="723"/>
        <end position="761"/>
    </location>
</feature>
<protein>
    <recommendedName>
        <fullName evidence="6">AP-3 complex subunit beta</fullName>
    </recommendedName>
</protein>
<dbReference type="Gene3D" id="1.25.10.10">
    <property type="entry name" value="Leucine-rich Repeat Variant"/>
    <property type="match status" value="1"/>
</dbReference>
<dbReference type="InterPro" id="IPR026740">
    <property type="entry name" value="AP3_beta"/>
</dbReference>
<comment type="subcellular location">
    <subcellularLocation>
        <location evidence="1">Endomembrane system</location>
    </subcellularLocation>
</comment>
<proteinExistence type="inferred from homology"/>
<dbReference type="SMART" id="SM01355">
    <property type="entry name" value="AP3B1_C"/>
    <property type="match status" value="1"/>
</dbReference>
<dbReference type="InterPro" id="IPR011989">
    <property type="entry name" value="ARM-like"/>
</dbReference>
<keyword evidence="4 6" id="KW-0653">Protein transport</keyword>
<keyword evidence="3 6" id="KW-0813">Transport</keyword>
<feature type="compositionally biased region" description="Polar residues" evidence="7">
    <location>
        <begin position="742"/>
        <end position="757"/>
    </location>
</feature>
<dbReference type="InterPro" id="IPR016024">
    <property type="entry name" value="ARM-type_fold"/>
</dbReference>
<keyword evidence="5 6" id="KW-0472">Membrane</keyword>
<keyword evidence="8" id="KW-1133">Transmembrane helix</keyword>
<dbReference type="InterPro" id="IPR002553">
    <property type="entry name" value="Clathrin/coatomer_adapt-like_N"/>
</dbReference>
<evidence type="ECO:0000313" key="11">
    <source>
        <dbReference type="Proteomes" id="UP000631114"/>
    </source>
</evidence>
<evidence type="ECO:0000256" key="8">
    <source>
        <dbReference type="SAM" id="Phobius"/>
    </source>
</evidence>
<dbReference type="GO" id="GO:0006886">
    <property type="term" value="P:intracellular protein transport"/>
    <property type="evidence" value="ECO:0007669"/>
    <property type="project" value="InterPro"/>
</dbReference>
<keyword evidence="11" id="KW-1185">Reference proteome</keyword>
<accession>A0A835LJH3</accession>
<organism evidence="10 11">
    <name type="scientific">Coptis chinensis</name>
    <dbReference type="NCBI Taxonomy" id="261450"/>
    <lineage>
        <taxon>Eukaryota</taxon>
        <taxon>Viridiplantae</taxon>
        <taxon>Streptophyta</taxon>
        <taxon>Embryophyta</taxon>
        <taxon>Tracheophyta</taxon>
        <taxon>Spermatophyta</taxon>
        <taxon>Magnoliopsida</taxon>
        <taxon>Ranunculales</taxon>
        <taxon>Ranunculaceae</taxon>
        <taxon>Coptidoideae</taxon>
        <taxon>Coptis</taxon>
    </lineage>
</organism>
<dbReference type="InterPro" id="IPR026739">
    <property type="entry name" value="AP_beta"/>
</dbReference>
<dbReference type="GO" id="GO:0016192">
    <property type="term" value="P:vesicle-mediated transport"/>
    <property type="evidence" value="ECO:0007669"/>
    <property type="project" value="InterPro"/>
</dbReference>
<dbReference type="Proteomes" id="UP000631114">
    <property type="component" value="Unassembled WGS sequence"/>
</dbReference>
<evidence type="ECO:0000256" key="7">
    <source>
        <dbReference type="SAM" id="MobiDB-lite"/>
    </source>
</evidence>
<evidence type="ECO:0000256" key="3">
    <source>
        <dbReference type="ARBA" id="ARBA00022448"/>
    </source>
</evidence>
<dbReference type="AlphaFoldDB" id="A0A835LJH3"/>
<keyword evidence="8" id="KW-0812">Transmembrane</keyword>
<dbReference type="GO" id="GO:0030123">
    <property type="term" value="C:AP-3 adaptor complex"/>
    <property type="evidence" value="ECO:0007669"/>
    <property type="project" value="UniProtKB-UniRule"/>
</dbReference>
<comment type="similarity">
    <text evidence="2 6">Belongs to the adaptor complexes large subunit family.</text>
</comment>
<dbReference type="GO" id="GO:0012505">
    <property type="term" value="C:endomembrane system"/>
    <property type="evidence" value="ECO:0007669"/>
    <property type="project" value="UniProtKB-SubCell"/>
</dbReference>
<reference evidence="10 11" key="1">
    <citation type="submission" date="2020-10" db="EMBL/GenBank/DDBJ databases">
        <title>The Coptis chinensis genome and diversification of protoberbering-type alkaloids.</title>
        <authorList>
            <person name="Wang B."/>
            <person name="Shu S."/>
            <person name="Song C."/>
            <person name="Liu Y."/>
        </authorList>
    </citation>
    <scope>NUCLEOTIDE SEQUENCE [LARGE SCALE GENOMIC DNA]</scope>
    <source>
        <strain evidence="10">HL-2020</strain>
        <tissue evidence="10">Leaf</tissue>
    </source>
</reference>